<evidence type="ECO:0000313" key="2">
    <source>
        <dbReference type="EMBL" id="KIC95835.1"/>
    </source>
</evidence>
<keyword evidence="1" id="KW-1133">Transmembrane helix</keyword>
<dbReference type="RefSeq" id="WP_039137473.1">
    <property type="nucleotide sequence ID" value="NZ_JSVC01000004.1"/>
</dbReference>
<proteinExistence type="predicted"/>
<protein>
    <submittedName>
        <fullName evidence="2">Succinate dehydrogenase</fullName>
    </submittedName>
</protein>
<feature type="transmembrane region" description="Helical" evidence="1">
    <location>
        <begin position="146"/>
        <end position="166"/>
    </location>
</feature>
<evidence type="ECO:0000256" key="1">
    <source>
        <dbReference type="SAM" id="Phobius"/>
    </source>
</evidence>
<reference evidence="2 3" key="1">
    <citation type="submission" date="2014-11" db="EMBL/GenBank/DDBJ databases">
        <title>Genome sequence of Flavihumibacter solisilvae 3-3.</title>
        <authorList>
            <person name="Zhou G."/>
            <person name="Li M."/>
            <person name="Wang G."/>
        </authorList>
    </citation>
    <scope>NUCLEOTIDE SEQUENCE [LARGE SCALE GENOMIC DNA]</scope>
    <source>
        <strain evidence="2 3">3-3</strain>
    </source>
</reference>
<organism evidence="2 3">
    <name type="scientific">Flavihumibacter solisilvae</name>
    <dbReference type="NCBI Taxonomy" id="1349421"/>
    <lineage>
        <taxon>Bacteria</taxon>
        <taxon>Pseudomonadati</taxon>
        <taxon>Bacteroidota</taxon>
        <taxon>Chitinophagia</taxon>
        <taxon>Chitinophagales</taxon>
        <taxon>Chitinophagaceae</taxon>
        <taxon>Flavihumibacter</taxon>
    </lineage>
</organism>
<evidence type="ECO:0000313" key="3">
    <source>
        <dbReference type="Proteomes" id="UP000031408"/>
    </source>
</evidence>
<name>A0A0C1INL5_9BACT</name>
<dbReference type="AlphaFoldDB" id="A0A0C1INL5"/>
<dbReference type="Proteomes" id="UP000031408">
    <property type="component" value="Unassembled WGS sequence"/>
</dbReference>
<feature type="transmembrane region" description="Helical" evidence="1">
    <location>
        <begin position="22"/>
        <end position="45"/>
    </location>
</feature>
<feature type="transmembrane region" description="Helical" evidence="1">
    <location>
        <begin position="82"/>
        <end position="102"/>
    </location>
</feature>
<dbReference type="EMBL" id="JSVC01000004">
    <property type="protein sequence ID" value="KIC95835.1"/>
    <property type="molecule type" value="Genomic_DNA"/>
</dbReference>
<feature type="transmembrane region" description="Helical" evidence="1">
    <location>
        <begin position="178"/>
        <end position="204"/>
    </location>
</feature>
<keyword evidence="1" id="KW-0812">Transmembrane</keyword>
<gene>
    <name evidence="2" type="ORF">OI18_04165</name>
</gene>
<keyword evidence="3" id="KW-1185">Reference proteome</keyword>
<comment type="caution">
    <text evidence="2">The sequence shown here is derived from an EMBL/GenBank/DDBJ whole genome shotgun (WGS) entry which is preliminary data.</text>
</comment>
<feature type="transmembrane region" description="Helical" evidence="1">
    <location>
        <begin position="225"/>
        <end position="248"/>
    </location>
</feature>
<keyword evidence="1" id="KW-0472">Membrane</keyword>
<accession>A0A0C1INL5</accession>
<dbReference type="OrthoDB" id="9799243at2"/>
<dbReference type="STRING" id="1349421.OI18_04165"/>
<sequence length="268" mass="30848">MADLHVPATIQRFGQTARRDAWWVRPLVVFTVLSAFVIYATWAALQGVNYHYGSYLSPLYSPELFGKSSHAWFGPLPESWPAFLPTSPALFILWAPGLFRLTCYYYRGQYYRAFAADPPSCAVGEPSRKYSGERKFPLVLQNLHRYFLYIALFFLLILLYDVWKAMWFNDAETGHERFGVGVGTIVLAVNVVLLGGYTFGCHSLRHLAGGIKDRLSGRPIRRRMYMCVSCFNRRHMVWAWLSLVWVAFSDLYVRLCATGMLTDWKILL</sequence>